<dbReference type="Proteomes" id="UP000053087">
    <property type="component" value="Chromosome"/>
</dbReference>
<keyword evidence="3" id="KW-1185">Reference proteome</keyword>
<dbReference type="EMBL" id="JAAYQL010000068">
    <property type="protein sequence ID" value="NLK33356.1"/>
    <property type="molecule type" value="Genomic_DNA"/>
</dbReference>
<dbReference type="KEGG" id="mfz:AOB57_000540"/>
<dbReference type="EMBL" id="CP032683">
    <property type="protein sequence ID" value="AYK13897.1"/>
    <property type="molecule type" value="Genomic_DNA"/>
</dbReference>
<dbReference type="GeneID" id="53686570"/>
<evidence type="ECO:0000313" key="3">
    <source>
        <dbReference type="Proteomes" id="UP000053087"/>
    </source>
</evidence>
<dbReference type="Proteomes" id="UP000585579">
    <property type="component" value="Unassembled WGS sequence"/>
</dbReference>
<dbReference type="AlphaFoldDB" id="A0A660HNP2"/>
<reference evidence="1 3" key="1">
    <citation type="journal article" date="2016" name="Int. J. Syst. Evol. Microbiol.">
        <title>Methanosarcina flavescens sp. nov., a methanogenic archaeon isolated from a full-scale anaerobic digester.</title>
        <authorList>
            <person name="Kern T."/>
            <person name="Fischer M.A."/>
            <person name="Deppenmeier U."/>
            <person name="Schmitz R.A."/>
            <person name="Rother M."/>
        </authorList>
    </citation>
    <scope>NUCLEOTIDE SEQUENCE [LARGE SCALE GENOMIC DNA]</scope>
    <source>
        <strain evidence="1 3">E03.2</strain>
    </source>
</reference>
<reference evidence="2 4" key="3">
    <citation type="journal article" date="2020" name="Biotechnol. Biofuels">
        <title>New insights from the biogas microbiome by comprehensive genome-resolved metagenomics of nearly 1600 species originating from multiple anaerobic digesters.</title>
        <authorList>
            <person name="Campanaro S."/>
            <person name="Treu L."/>
            <person name="Rodriguez-R L.M."/>
            <person name="Kovalovszki A."/>
            <person name="Ziels R.M."/>
            <person name="Maus I."/>
            <person name="Zhu X."/>
            <person name="Kougias P.G."/>
            <person name="Basile A."/>
            <person name="Luo G."/>
            <person name="Schluter A."/>
            <person name="Konstantinidis K.T."/>
            <person name="Angelidaki I."/>
        </authorList>
    </citation>
    <scope>NUCLEOTIDE SEQUENCE [LARGE SCALE GENOMIC DNA]</scope>
    <source>
        <strain evidence="2">AS22ysBPME_46</strain>
    </source>
</reference>
<dbReference type="RefSeq" id="WP_054300124.1">
    <property type="nucleotide sequence ID" value="NZ_CP032683.1"/>
</dbReference>
<reference evidence="1" key="2">
    <citation type="submission" date="2018-10" db="EMBL/GenBank/DDBJ databases">
        <authorList>
            <person name="Fischer M.A."/>
            <person name="Kern T."/>
            <person name="Deppenmeier U."/>
            <person name="Schmitz R.A."/>
            <person name="Rother M."/>
        </authorList>
    </citation>
    <scope>NUCLEOTIDE SEQUENCE</scope>
    <source>
        <strain evidence="1">E03.2</strain>
    </source>
</reference>
<evidence type="ECO:0000313" key="1">
    <source>
        <dbReference type="EMBL" id="AYK13897.1"/>
    </source>
</evidence>
<gene>
    <name evidence="1" type="ORF">AOB57_000540</name>
    <name evidence="2" type="ORF">GX302_11190</name>
</gene>
<name>A0A660HNP2_9EURY</name>
<accession>A0A660HNP2</accession>
<organism evidence="1 3">
    <name type="scientific">Methanosarcina flavescens</name>
    <dbReference type="NCBI Taxonomy" id="1715806"/>
    <lineage>
        <taxon>Archaea</taxon>
        <taxon>Methanobacteriati</taxon>
        <taxon>Methanobacteriota</taxon>
        <taxon>Stenosarchaea group</taxon>
        <taxon>Methanomicrobia</taxon>
        <taxon>Methanosarcinales</taxon>
        <taxon>Methanosarcinaceae</taxon>
        <taxon>Methanosarcina</taxon>
    </lineage>
</organism>
<evidence type="ECO:0000313" key="4">
    <source>
        <dbReference type="Proteomes" id="UP000585579"/>
    </source>
</evidence>
<protein>
    <submittedName>
        <fullName evidence="1">Uncharacterized protein</fullName>
    </submittedName>
</protein>
<sequence length="143" mass="16742">MSRLLTELEENIFDFIEQRGNVRTREIAEEFGEGEYDISVPTNMFIACGFSYEVKIALRNLINRGIVFYIPDTELIESYDPATSIAELIYEVPRTGYVQPFYLPCRLYTFDSAYDYVRENFTDPDQKNLMLLFMHEKKQAGCD</sequence>
<evidence type="ECO:0000313" key="2">
    <source>
        <dbReference type="EMBL" id="NLK33356.1"/>
    </source>
</evidence>
<proteinExistence type="predicted"/>